<gene>
    <name evidence="10" type="ORF">BJ958_003453</name>
</gene>
<evidence type="ECO:0000313" key="11">
    <source>
        <dbReference type="Proteomes" id="UP000582231"/>
    </source>
</evidence>
<evidence type="ECO:0000256" key="2">
    <source>
        <dbReference type="ARBA" id="ARBA00007069"/>
    </source>
</evidence>
<keyword evidence="11" id="KW-1185">Reference proteome</keyword>
<comment type="caution">
    <text evidence="10">The sequence shown here is derived from an EMBL/GenBank/DDBJ whole genome shotgun (WGS) entry which is preliminary data.</text>
</comment>
<dbReference type="InterPro" id="IPR035906">
    <property type="entry name" value="MetI-like_sf"/>
</dbReference>
<feature type="transmembrane region" description="Helical" evidence="8">
    <location>
        <begin position="201"/>
        <end position="227"/>
    </location>
</feature>
<dbReference type="GO" id="GO:0005886">
    <property type="term" value="C:plasma membrane"/>
    <property type="evidence" value="ECO:0007669"/>
    <property type="project" value="UniProtKB-SubCell"/>
</dbReference>
<feature type="transmembrane region" description="Helical" evidence="8">
    <location>
        <begin position="16"/>
        <end position="40"/>
    </location>
</feature>
<dbReference type="InterPro" id="IPR000515">
    <property type="entry name" value="MetI-like"/>
</dbReference>
<comment type="similarity">
    <text evidence="2">Belongs to the binding-protein-dependent transport system permease family. CysTW subfamily.</text>
</comment>
<dbReference type="InterPro" id="IPR051789">
    <property type="entry name" value="Bact_Polyamine_Transport"/>
</dbReference>
<evidence type="ECO:0000313" key="10">
    <source>
        <dbReference type="EMBL" id="NYD31907.1"/>
    </source>
</evidence>
<dbReference type="AlphaFoldDB" id="A0A852RF39"/>
<dbReference type="PANTHER" id="PTHR43848">
    <property type="entry name" value="PUTRESCINE TRANSPORT SYSTEM PERMEASE PROTEIN POTI"/>
    <property type="match status" value="1"/>
</dbReference>
<keyword evidence="4" id="KW-1003">Cell membrane</keyword>
<name>A0A852RF39_9ACTN</name>
<evidence type="ECO:0000256" key="5">
    <source>
        <dbReference type="ARBA" id="ARBA00022692"/>
    </source>
</evidence>
<evidence type="ECO:0000256" key="4">
    <source>
        <dbReference type="ARBA" id="ARBA00022475"/>
    </source>
</evidence>
<protein>
    <submittedName>
        <fullName evidence="10">ABC-type spermidine/putrescine transport system permease subunit II</fullName>
    </submittedName>
</protein>
<dbReference type="CDD" id="cd06261">
    <property type="entry name" value="TM_PBP2"/>
    <property type="match status" value="1"/>
</dbReference>
<evidence type="ECO:0000256" key="8">
    <source>
        <dbReference type="RuleBase" id="RU363032"/>
    </source>
</evidence>
<evidence type="ECO:0000256" key="3">
    <source>
        <dbReference type="ARBA" id="ARBA00022448"/>
    </source>
</evidence>
<evidence type="ECO:0000259" key="9">
    <source>
        <dbReference type="PROSITE" id="PS50928"/>
    </source>
</evidence>
<dbReference type="Pfam" id="PF00528">
    <property type="entry name" value="BPD_transp_1"/>
    <property type="match status" value="1"/>
</dbReference>
<feature type="transmembrane region" description="Helical" evidence="8">
    <location>
        <begin position="74"/>
        <end position="95"/>
    </location>
</feature>
<evidence type="ECO:0000256" key="6">
    <source>
        <dbReference type="ARBA" id="ARBA00022989"/>
    </source>
</evidence>
<reference evidence="10 11" key="1">
    <citation type="submission" date="2020-07" db="EMBL/GenBank/DDBJ databases">
        <title>Sequencing the genomes of 1000 actinobacteria strains.</title>
        <authorList>
            <person name="Klenk H.-P."/>
        </authorList>
    </citation>
    <scope>NUCLEOTIDE SEQUENCE [LARGE SCALE GENOMIC DNA]</scope>
    <source>
        <strain evidence="10 11">DSM 19082</strain>
    </source>
</reference>
<keyword evidence="7 8" id="KW-0472">Membrane</keyword>
<feature type="transmembrane region" description="Helical" evidence="8">
    <location>
        <begin position="247"/>
        <end position="269"/>
    </location>
</feature>
<comment type="subcellular location">
    <subcellularLocation>
        <location evidence="1 8">Cell membrane</location>
        <topology evidence="1 8">Multi-pass membrane protein</topology>
    </subcellularLocation>
</comment>
<dbReference type="Proteomes" id="UP000582231">
    <property type="component" value="Unassembled WGS sequence"/>
</dbReference>
<organism evidence="10 11">
    <name type="scientific">Nocardioides kongjuensis</name>
    <dbReference type="NCBI Taxonomy" id="349522"/>
    <lineage>
        <taxon>Bacteria</taxon>
        <taxon>Bacillati</taxon>
        <taxon>Actinomycetota</taxon>
        <taxon>Actinomycetes</taxon>
        <taxon>Propionibacteriales</taxon>
        <taxon>Nocardioidaceae</taxon>
        <taxon>Nocardioides</taxon>
    </lineage>
</organism>
<keyword evidence="3 8" id="KW-0813">Transport</keyword>
<accession>A0A852RF39</accession>
<keyword evidence="6 8" id="KW-1133">Transmembrane helix</keyword>
<evidence type="ECO:0000256" key="1">
    <source>
        <dbReference type="ARBA" id="ARBA00004651"/>
    </source>
</evidence>
<sequence>MTAAVRRTRRDPVDALFWLLGLAVFAFLFAPILVIVVYSFNEGRLLASWDGFGLSAYSKAVHDPTIRGSVQVSLMSGVLATVVATALGTVGGVALARSRSRWALVLTALLAITLVTPEIVDAVSILPWFVTLGTDAHLTLFNNGLVRLVVVHTSVALATVTFMVRARMSGMDPAIEEAAADLYAAPWNRFRQVTLPMARPSILAGALMAFTLSLDNTVVSSFVSLPGSTSWPVHLFGSLRTGLRPEVAAVSTAMLLLTLGSLVLVAIVLRRGGEGDLASTLAAS</sequence>
<proteinExistence type="inferred from homology"/>
<dbReference type="SUPFAM" id="SSF161098">
    <property type="entry name" value="MetI-like"/>
    <property type="match status" value="1"/>
</dbReference>
<dbReference type="RefSeq" id="WP_179728159.1">
    <property type="nucleotide sequence ID" value="NZ_BAABEF010000001.1"/>
</dbReference>
<keyword evidence="5 8" id="KW-0812">Transmembrane</keyword>
<dbReference type="EMBL" id="JACCBF010000001">
    <property type="protein sequence ID" value="NYD31907.1"/>
    <property type="molecule type" value="Genomic_DNA"/>
</dbReference>
<dbReference type="PANTHER" id="PTHR43848:SF2">
    <property type="entry name" value="PUTRESCINE TRANSPORT SYSTEM PERMEASE PROTEIN POTI"/>
    <property type="match status" value="1"/>
</dbReference>
<dbReference type="PROSITE" id="PS50928">
    <property type="entry name" value="ABC_TM1"/>
    <property type="match status" value="1"/>
</dbReference>
<dbReference type="Gene3D" id="1.10.3720.10">
    <property type="entry name" value="MetI-like"/>
    <property type="match status" value="1"/>
</dbReference>
<feature type="transmembrane region" description="Helical" evidence="8">
    <location>
        <begin position="145"/>
        <end position="164"/>
    </location>
</feature>
<feature type="transmembrane region" description="Helical" evidence="8">
    <location>
        <begin position="102"/>
        <end position="125"/>
    </location>
</feature>
<feature type="domain" description="ABC transmembrane type-1" evidence="9">
    <location>
        <begin position="70"/>
        <end position="268"/>
    </location>
</feature>
<dbReference type="GO" id="GO:0055085">
    <property type="term" value="P:transmembrane transport"/>
    <property type="evidence" value="ECO:0007669"/>
    <property type="project" value="InterPro"/>
</dbReference>
<evidence type="ECO:0000256" key="7">
    <source>
        <dbReference type="ARBA" id="ARBA00023136"/>
    </source>
</evidence>